<dbReference type="EMBL" id="AZBU02000007">
    <property type="protein sequence ID" value="TKR70679.1"/>
    <property type="molecule type" value="Genomic_DNA"/>
</dbReference>
<organism evidence="3 4">
    <name type="scientific">Steinernema carpocapsae</name>
    <name type="common">Entomopathogenic nematode</name>
    <dbReference type="NCBI Taxonomy" id="34508"/>
    <lineage>
        <taxon>Eukaryota</taxon>
        <taxon>Metazoa</taxon>
        <taxon>Ecdysozoa</taxon>
        <taxon>Nematoda</taxon>
        <taxon>Chromadorea</taxon>
        <taxon>Rhabditida</taxon>
        <taxon>Tylenchina</taxon>
        <taxon>Panagrolaimomorpha</taxon>
        <taxon>Strongyloidoidea</taxon>
        <taxon>Steinernematidae</taxon>
        <taxon>Steinernema</taxon>
    </lineage>
</organism>
<name>A0A4U5MMC0_STECR</name>
<feature type="signal peptide" evidence="2">
    <location>
        <begin position="1"/>
        <end position="18"/>
    </location>
</feature>
<gene>
    <name evidence="3" type="ORF">L596_022671</name>
</gene>
<feature type="compositionally biased region" description="Low complexity" evidence="1">
    <location>
        <begin position="71"/>
        <end position="98"/>
    </location>
</feature>
<feature type="region of interest" description="Disordered" evidence="1">
    <location>
        <begin position="71"/>
        <end position="117"/>
    </location>
</feature>
<comment type="caution">
    <text evidence="3">The sequence shown here is derived from an EMBL/GenBank/DDBJ whole genome shotgun (WGS) entry which is preliminary data.</text>
</comment>
<reference evidence="3 4" key="2">
    <citation type="journal article" date="2019" name="G3 (Bethesda)">
        <title>Hybrid Assembly of the Genome of the Entomopathogenic Nematode Steinernema carpocapsae Identifies the X-Chromosome.</title>
        <authorList>
            <person name="Serra L."/>
            <person name="Macchietto M."/>
            <person name="Macias-Munoz A."/>
            <person name="McGill C.J."/>
            <person name="Rodriguez I.M."/>
            <person name="Rodriguez B."/>
            <person name="Murad R."/>
            <person name="Mortazavi A."/>
        </authorList>
    </citation>
    <scope>NUCLEOTIDE SEQUENCE [LARGE SCALE GENOMIC DNA]</scope>
    <source>
        <strain evidence="3 4">ALL</strain>
    </source>
</reference>
<dbReference type="Proteomes" id="UP000298663">
    <property type="component" value="Unassembled WGS sequence"/>
</dbReference>
<proteinExistence type="predicted"/>
<keyword evidence="2" id="KW-0732">Signal</keyword>
<evidence type="ECO:0000313" key="4">
    <source>
        <dbReference type="Proteomes" id="UP000298663"/>
    </source>
</evidence>
<evidence type="ECO:0000313" key="3">
    <source>
        <dbReference type="EMBL" id="TKR70679.1"/>
    </source>
</evidence>
<dbReference type="AlphaFoldDB" id="A0A4U5MMC0"/>
<evidence type="ECO:0000256" key="1">
    <source>
        <dbReference type="SAM" id="MobiDB-lite"/>
    </source>
</evidence>
<feature type="compositionally biased region" description="Polar residues" evidence="1">
    <location>
        <begin position="108"/>
        <end position="117"/>
    </location>
</feature>
<evidence type="ECO:0000256" key="2">
    <source>
        <dbReference type="SAM" id="SignalP"/>
    </source>
</evidence>
<accession>A0A4U5MMC0</accession>
<sequence length="117" mass="13078">MVRPQFVAFVIALSSIEALPARLKRQGGAKKESDSLVKNKVVSVNVPIKPSVYSLDLDKMVTFLEAEMNRTLRSSPPLRSLPSNPSNPTRNRSAPPRRSQSKPRSQWKPRSQLSPRS</sequence>
<feature type="chain" id="PRO_5020924945" evidence="2">
    <location>
        <begin position="19"/>
        <end position="117"/>
    </location>
</feature>
<reference evidence="3 4" key="1">
    <citation type="journal article" date="2015" name="Genome Biol.">
        <title>Comparative genomics of Steinernema reveals deeply conserved gene regulatory networks.</title>
        <authorList>
            <person name="Dillman A.R."/>
            <person name="Macchietto M."/>
            <person name="Porter C.F."/>
            <person name="Rogers A."/>
            <person name="Williams B."/>
            <person name="Antoshechkin I."/>
            <person name="Lee M.M."/>
            <person name="Goodwin Z."/>
            <person name="Lu X."/>
            <person name="Lewis E.E."/>
            <person name="Goodrich-Blair H."/>
            <person name="Stock S.P."/>
            <person name="Adams B.J."/>
            <person name="Sternberg P.W."/>
            <person name="Mortazavi A."/>
        </authorList>
    </citation>
    <scope>NUCLEOTIDE SEQUENCE [LARGE SCALE GENOMIC DNA]</scope>
    <source>
        <strain evidence="3 4">ALL</strain>
    </source>
</reference>
<keyword evidence="4" id="KW-1185">Reference proteome</keyword>
<protein>
    <submittedName>
        <fullName evidence="3">Uncharacterized protein</fullName>
    </submittedName>
</protein>